<dbReference type="EMBL" id="EQ973772">
    <property type="protein sequence ID" value="EEF52416.1"/>
    <property type="molecule type" value="Genomic_DNA"/>
</dbReference>
<dbReference type="Gene3D" id="1.10.238.10">
    <property type="entry name" value="EF-hand"/>
    <property type="match status" value="1"/>
</dbReference>
<dbReference type="SUPFAM" id="SSF47473">
    <property type="entry name" value="EF-hand"/>
    <property type="match status" value="1"/>
</dbReference>
<evidence type="ECO:0000313" key="3">
    <source>
        <dbReference type="EMBL" id="EEF52416.1"/>
    </source>
</evidence>
<dbReference type="PROSITE" id="PS00018">
    <property type="entry name" value="EF_HAND_1"/>
    <property type="match status" value="2"/>
</dbReference>
<accession>B9R7D6</accession>
<dbReference type="InterPro" id="IPR011992">
    <property type="entry name" value="EF-hand-dom_pair"/>
</dbReference>
<evidence type="ECO:0000313" key="4">
    <source>
        <dbReference type="Proteomes" id="UP000008311"/>
    </source>
</evidence>
<dbReference type="InParanoid" id="B9R7D6"/>
<evidence type="ECO:0000259" key="2">
    <source>
        <dbReference type="PROSITE" id="PS50222"/>
    </source>
</evidence>
<name>B9R7D6_RICCO</name>
<dbReference type="GO" id="GO:0005509">
    <property type="term" value="F:calcium ion binding"/>
    <property type="evidence" value="ECO:0007669"/>
    <property type="project" value="InterPro"/>
</dbReference>
<dbReference type="STRING" id="3988.B9R7D6"/>
<organism evidence="3 4">
    <name type="scientific">Ricinus communis</name>
    <name type="common">Castor bean</name>
    <dbReference type="NCBI Taxonomy" id="3988"/>
    <lineage>
        <taxon>Eukaryota</taxon>
        <taxon>Viridiplantae</taxon>
        <taxon>Streptophyta</taxon>
        <taxon>Embryophyta</taxon>
        <taxon>Tracheophyta</taxon>
        <taxon>Spermatophyta</taxon>
        <taxon>Magnoliopsida</taxon>
        <taxon>eudicotyledons</taxon>
        <taxon>Gunneridae</taxon>
        <taxon>Pentapetalae</taxon>
        <taxon>rosids</taxon>
        <taxon>fabids</taxon>
        <taxon>Malpighiales</taxon>
        <taxon>Euphorbiaceae</taxon>
        <taxon>Acalyphoideae</taxon>
        <taxon>Acalypheae</taxon>
        <taxon>Ricinus</taxon>
    </lineage>
</organism>
<gene>
    <name evidence="3" type="ORF">RCOM_1590770</name>
</gene>
<keyword evidence="4" id="KW-1185">Reference proteome</keyword>
<sequence length="106" mass="12456">MDLLPHRGVSKHCPRTPITQNPKGFGVPYTKEQLVAMFRSFDTNKDGRLCKKELKNIFNKLGSHFSWWRVFRALHFADINGDGYISEKEFSDLVWYILSKCDYKIK</sequence>
<dbReference type="CDD" id="cd00051">
    <property type="entry name" value="EFh"/>
    <property type="match status" value="1"/>
</dbReference>
<keyword evidence="1" id="KW-0106">Calcium</keyword>
<proteinExistence type="predicted"/>
<dbReference type="InterPro" id="IPR018247">
    <property type="entry name" value="EF_Hand_1_Ca_BS"/>
</dbReference>
<dbReference type="eggNOG" id="ENOG502SFD6">
    <property type="taxonomic scope" value="Eukaryota"/>
</dbReference>
<dbReference type="AlphaFoldDB" id="B9R7D6"/>
<dbReference type="SMART" id="SM00054">
    <property type="entry name" value="EFh"/>
    <property type="match status" value="2"/>
</dbReference>
<dbReference type="PROSITE" id="PS50222">
    <property type="entry name" value="EF_HAND_2"/>
    <property type="match status" value="1"/>
</dbReference>
<dbReference type="Pfam" id="PF13499">
    <property type="entry name" value="EF-hand_7"/>
    <property type="match status" value="1"/>
</dbReference>
<dbReference type="Proteomes" id="UP000008311">
    <property type="component" value="Unassembled WGS sequence"/>
</dbReference>
<dbReference type="InterPro" id="IPR002048">
    <property type="entry name" value="EF_hand_dom"/>
</dbReference>
<feature type="domain" description="EF-hand" evidence="2">
    <location>
        <begin position="29"/>
        <end position="64"/>
    </location>
</feature>
<evidence type="ECO:0000256" key="1">
    <source>
        <dbReference type="ARBA" id="ARBA00022837"/>
    </source>
</evidence>
<protein>
    <recommendedName>
        <fullName evidence="2">EF-hand domain-containing protein</fullName>
    </recommendedName>
</protein>
<reference evidence="4" key="1">
    <citation type="journal article" date="2010" name="Nat. Biotechnol.">
        <title>Draft genome sequence of the oilseed species Ricinus communis.</title>
        <authorList>
            <person name="Chan A.P."/>
            <person name="Crabtree J."/>
            <person name="Zhao Q."/>
            <person name="Lorenzi H."/>
            <person name="Orvis J."/>
            <person name="Puiu D."/>
            <person name="Melake-Berhan A."/>
            <person name="Jones K.M."/>
            <person name="Redman J."/>
            <person name="Chen G."/>
            <person name="Cahoon E.B."/>
            <person name="Gedil M."/>
            <person name="Stanke M."/>
            <person name="Haas B.J."/>
            <person name="Wortman J.R."/>
            <person name="Fraser-Liggett C.M."/>
            <person name="Ravel J."/>
            <person name="Rabinowicz P.D."/>
        </authorList>
    </citation>
    <scope>NUCLEOTIDE SEQUENCE [LARGE SCALE GENOMIC DNA]</scope>
    <source>
        <strain evidence="4">cv. Hale</strain>
    </source>
</reference>